<dbReference type="PANTHER" id="PTHR30011">
    <property type="entry name" value="ALKANESULFONATE MONOOXYGENASE-RELATED"/>
    <property type="match status" value="1"/>
</dbReference>
<keyword evidence="3" id="KW-0560">Oxidoreductase</keyword>
<evidence type="ECO:0000256" key="2">
    <source>
        <dbReference type="ARBA" id="ARBA00022643"/>
    </source>
</evidence>
<feature type="domain" description="Luciferase-like" evidence="5">
    <location>
        <begin position="12"/>
        <end position="203"/>
    </location>
</feature>
<dbReference type="Proteomes" id="UP000287547">
    <property type="component" value="Unassembled WGS sequence"/>
</dbReference>
<dbReference type="InterPro" id="IPR051260">
    <property type="entry name" value="Diverse_substr_monoxygenases"/>
</dbReference>
<sequence length="285" mass="30976">MKIGVNVPNYGPGTDPGVLRDWAQTVEGMGFDLLMMSDHIAVTPDVAEKYPAPFYEPFTTLSWLAGVTRQILLGTTVLIVPYRHPLLTARAAANLADLSGGRFILGVGVGWAEQEFDALGVPFKQRGKLTDEHLRAVRTAWQQEDDYRSGRIPIWVGGNSAAAVRRSVRLGDAWHPLRCKASWLGEAAEWLKSVAAQEGLPVPGLAPRIVLRPSDQPVTGQDRLAGEGDLEQIVGDLATLRSLGAEAVLLDTFGGDPEELKRPEKAWRDLAAVAAAEPSWSTRLR</sequence>
<comment type="caution">
    <text evidence="6">The sequence shown here is derived from an EMBL/GenBank/DDBJ whole genome shotgun (WGS) entry which is preliminary data.</text>
</comment>
<dbReference type="GO" id="GO:0004497">
    <property type="term" value="F:monooxygenase activity"/>
    <property type="evidence" value="ECO:0007669"/>
    <property type="project" value="UniProtKB-KW"/>
</dbReference>
<dbReference type="InterPro" id="IPR036661">
    <property type="entry name" value="Luciferase-like_sf"/>
</dbReference>
<evidence type="ECO:0000256" key="3">
    <source>
        <dbReference type="ARBA" id="ARBA00023002"/>
    </source>
</evidence>
<dbReference type="OrthoDB" id="4074025at2"/>
<organism evidence="6 7">
    <name type="scientific">Kibdelosporangium aridum</name>
    <dbReference type="NCBI Taxonomy" id="2030"/>
    <lineage>
        <taxon>Bacteria</taxon>
        <taxon>Bacillati</taxon>
        <taxon>Actinomycetota</taxon>
        <taxon>Actinomycetes</taxon>
        <taxon>Pseudonocardiales</taxon>
        <taxon>Pseudonocardiaceae</taxon>
        <taxon>Kibdelosporangium</taxon>
    </lineage>
</organism>
<dbReference type="RefSeq" id="WP_037270853.1">
    <property type="nucleotide sequence ID" value="NZ_QHKI01000002.1"/>
</dbReference>
<evidence type="ECO:0000313" key="6">
    <source>
        <dbReference type="EMBL" id="RSM90712.1"/>
    </source>
</evidence>
<dbReference type="SUPFAM" id="SSF51679">
    <property type="entry name" value="Bacterial luciferase-like"/>
    <property type="match status" value="1"/>
</dbReference>
<gene>
    <name evidence="6" type="ORF">DMH04_04450</name>
</gene>
<name>A0A428ZRN2_KIBAR</name>
<proteinExistence type="predicted"/>
<reference evidence="6 7" key="1">
    <citation type="submission" date="2018-05" db="EMBL/GenBank/DDBJ databases">
        <title>Evolution of GPA BGCs.</title>
        <authorList>
            <person name="Waglechner N."/>
            <person name="Wright G.D."/>
        </authorList>
    </citation>
    <scope>NUCLEOTIDE SEQUENCE [LARGE SCALE GENOMIC DNA]</scope>
    <source>
        <strain evidence="6 7">A82846</strain>
    </source>
</reference>
<dbReference type="PANTHER" id="PTHR30011:SF16">
    <property type="entry name" value="C2H2 FINGER DOMAIN TRANSCRIPTION FACTOR (EUROFUNG)-RELATED"/>
    <property type="match status" value="1"/>
</dbReference>
<evidence type="ECO:0000259" key="5">
    <source>
        <dbReference type="Pfam" id="PF00296"/>
    </source>
</evidence>
<protein>
    <submittedName>
        <fullName evidence="6">LLM class flavin-dependent oxidoreductase</fullName>
    </submittedName>
</protein>
<dbReference type="AlphaFoldDB" id="A0A428ZRN2"/>
<keyword evidence="2" id="KW-0288">FMN</keyword>
<keyword evidence="1" id="KW-0285">Flavoprotein</keyword>
<evidence type="ECO:0000256" key="4">
    <source>
        <dbReference type="ARBA" id="ARBA00023033"/>
    </source>
</evidence>
<dbReference type="Pfam" id="PF00296">
    <property type="entry name" value="Bac_luciferase"/>
    <property type="match status" value="1"/>
</dbReference>
<evidence type="ECO:0000256" key="1">
    <source>
        <dbReference type="ARBA" id="ARBA00022630"/>
    </source>
</evidence>
<keyword evidence="4" id="KW-0503">Monooxygenase</keyword>
<accession>A0A428ZRN2</accession>
<dbReference type="Gene3D" id="3.20.20.30">
    <property type="entry name" value="Luciferase-like domain"/>
    <property type="match status" value="1"/>
</dbReference>
<dbReference type="InterPro" id="IPR011251">
    <property type="entry name" value="Luciferase-like_dom"/>
</dbReference>
<dbReference type="GO" id="GO:0016705">
    <property type="term" value="F:oxidoreductase activity, acting on paired donors, with incorporation or reduction of molecular oxygen"/>
    <property type="evidence" value="ECO:0007669"/>
    <property type="project" value="InterPro"/>
</dbReference>
<dbReference type="EMBL" id="QHKI01000002">
    <property type="protein sequence ID" value="RSM90712.1"/>
    <property type="molecule type" value="Genomic_DNA"/>
</dbReference>
<evidence type="ECO:0000313" key="7">
    <source>
        <dbReference type="Proteomes" id="UP000287547"/>
    </source>
</evidence>